<sequence length="133" mass="13366">MFAGLRLLGAAAVLGALLALFLPLQLGAVDRGGFRIGCGTGWGADASVAQRMDALNAQQRALAGPAFVASDYAGECAALVADRRVAALAVAAAGLVVLLSTVVEPVAAAANRVGRREGRPDWVNAGVIRSSPA</sequence>
<dbReference type="Proteomes" id="UP000466931">
    <property type="component" value="Chromosome"/>
</dbReference>
<reference evidence="1" key="2">
    <citation type="submission" date="2020-02" db="EMBL/GenBank/DDBJ databases">
        <authorList>
            <person name="Matsumoto Y."/>
            <person name="Motooka D."/>
            <person name="Nakamura S."/>
        </authorList>
    </citation>
    <scope>NUCLEOTIDE SEQUENCE</scope>
    <source>
        <strain evidence="1">JCM 13671</strain>
    </source>
</reference>
<evidence type="ECO:0000313" key="1">
    <source>
        <dbReference type="EMBL" id="BBZ35160.1"/>
    </source>
</evidence>
<dbReference type="RefSeq" id="WP_085149554.1">
    <property type="nucleotide sequence ID" value="NZ_AP022612.1"/>
</dbReference>
<accession>A0A7I7Y0G3</accession>
<dbReference type="EMBL" id="AP022612">
    <property type="protein sequence ID" value="BBZ35160.1"/>
    <property type="molecule type" value="Genomic_DNA"/>
</dbReference>
<evidence type="ECO:0000313" key="2">
    <source>
        <dbReference type="Proteomes" id="UP000466931"/>
    </source>
</evidence>
<name>A0A7I7Y0G3_9MYCO</name>
<proteinExistence type="predicted"/>
<organism evidence="1 2">
    <name type="scientific">Mycolicibacterium confluentis</name>
    <dbReference type="NCBI Taxonomy" id="28047"/>
    <lineage>
        <taxon>Bacteria</taxon>
        <taxon>Bacillati</taxon>
        <taxon>Actinomycetota</taxon>
        <taxon>Actinomycetes</taxon>
        <taxon>Mycobacteriales</taxon>
        <taxon>Mycobacteriaceae</taxon>
        <taxon>Mycolicibacterium</taxon>
    </lineage>
</organism>
<gene>
    <name evidence="1" type="ORF">MCNF_37650</name>
</gene>
<keyword evidence="2" id="KW-1185">Reference proteome</keyword>
<dbReference type="AlphaFoldDB" id="A0A7I7Y0G3"/>
<dbReference type="OrthoDB" id="4747276at2"/>
<reference evidence="1" key="1">
    <citation type="journal article" date="2019" name="Emerg. Microbes Infect.">
        <title>Comprehensive subspecies identification of 175 nontuberculous mycobacteria species based on 7547 genomic profiles.</title>
        <authorList>
            <person name="Matsumoto Y."/>
            <person name="Kinjo T."/>
            <person name="Motooka D."/>
            <person name="Nabeya D."/>
            <person name="Jung N."/>
            <person name="Uechi K."/>
            <person name="Horii T."/>
            <person name="Iida T."/>
            <person name="Fujita J."/>
            <person name="Nakamura S."/>
        </authorList>
    </citation>
    <scope>NUCLEOTIDE SEQUENCE [LARGE SCALE GENOMIC DNA]</scope>
    <source>
        <strain evidence="1">JCM 13671</strain>
    </source>
</reference>
<protein>
    <submittedName>
        <fullName evidence="1">Uncharacterized protein</fullName>
    </submittedName>
</protein>